<evidence type="ECO:0000256" key="11">
    <source>
        <dbReference type="ARBA" id="ARBA00039257"/>
    </source>
</evidence>
<organism evidence="14 15">
    <name type="scientific">Acidovorax kalamii</name>
    <dbReference type="NCBI Taxonomy" id="2004485"/>
    <lineage>
        <taxon>Bacteria</taxon>
        <taxon>Pseudomonadati</taxon>
        <taxon>Pseudomonadota</taxon>
        <taxon>Betaproteobacteria</taxon>
        <taxon>Burkholderiales</taxon>
        <taxon>Comamonadaceae</taxon>
        <taxon>Acidovorax</taxon>
    </lineage>
</organism>
<dbReference type="PANTHER" id="PTHR30417">
    <property type="entry name" value="N-ACETYLMURAMOYL-L-ALANINE AMIDASE AMID"/>
    <property type="match status" value="1"/>
</dbReference>
<dbReference type="NCBIfam" id="NF008758">
    <property type="entry name" value="PRK11789.1"/>
    <property type="match status" value="1"/>
</dbReference>
<keyword evidence="9" id="KW-0862">Zinc</keyword>
<evidence type="ECO:0000256" key="4">
    <source>
        <dbReference type="ARBA" id="ARBA00007553"/>
    </source>
</evidence>
<dbReference type="GO" id="GO:0005737">
    <property type="term" value="C:cytoplasm"/>
    <property type="evidence" value="ECO:0007669"/>
    <property type="project" value="UniProtKB-SubCell"/>
</dbReference>
<dbReference type="CDD" id="cd06583">
    <property type="entry name" value="PGRP"/>
    <property type="match status" value="1"/>
</dbReference>
<protein>
    <recommendedName>
        <fullName evidence="11">1,6-anhydro-N-acetylmuramyl-L-alanine amidase AmpD</fullName>
        <ecNumber evidence="5">3.5.1.28</ecNumber>
    </recommendedName>
    <alternativeName>
        <fullName evidence="12">N-acetylmuramoyl-L-alanine amidase</fullName>
    </alternativeName>
</protein>
<keyword evidence="7" id="KW-0479">Metal-binding</keyword>
<comment type="similarity">
    <text evidence="4">Belongs to the N-acetylmuramoyl-L-alanine amidase 2 family.</text>
</comment>
<evidence type="ECO:0000256" key="2">
    <source>
        <dbReference type="ARBA" id="ARBA00001947"/>
    </source>
</evidence>
<dbReference type="OrthoDB" id="9794842at2"/>
<dbReference type="SUPFAM" id="SSF55846">
    <property type="entry name" value="N-acetylmuramoyl-L-alanine amidase-like"/>
    <property type="match status" value="1"/>
</dbReference>
<evidence type="ECO:0000313" key="15">
    <source>
        <dbReference type="Proteomes" id="UP000215441"/>
    </source>
</evidence>
<evidence type="ECO:0000259" key="13">
    <source>
        <dbReference type="SMART" id="SM00644"/>
    </source>
</evidence>
<evidence type="ECO:0000256" key="8">
    <source>
        <dbReference type="ARBA" id="ARBA00022801"/>
    </source>
</evidence>
<evidence type="ECO:0000313" key="14">
    <source>
        <dbReference type="EMBL" id="OYD48461.1"/>
    </source>
</evidence>
<comment type="catalytic activity">
    <reaction evidence="1">
        <text>Hydrolyzes the link between N-acetylmuramoyl residues and L-amino acid residues in certain cell-wall glycopeptides.</text>
        <dbReference type="EC" id="3.5.1.28"/>
    </reaction>
</comment>
<comment type="cofactor">
    <cofactor evidence="2">
        <name>Zn(2+)</name>
        <dbReference type="ChEBI" id="CHEBI:29105"/>
    </cofactor>
</comment>
<dbReference type="GO" id="GO:0009253">
    <property type="term" value="P:peptidoglycan catabolic process"/>
    <property type="evidence" value="ECO:0007669"/>
    <property type="project" value="InterPro"/>
</dbReference>
<proteinExistence type="inferred from homology"/>
<comment type="caution">
    <text evidence="14">The sequence shown here is derived from an EMBL/GenBank/DDBJ whole genome shotgun (WGS) entry which is preliminary data.</text>
</comment>
<evidence type="ECO:0000256" key="7">
    <source>
        <dbReference type="ARBA" id="ARBA00022723"/>
    </source>
</evidence>
<evidence type="ECO:0000256" key="9">
    <source>
        <dbReference type="ARBA" id="ARBA00022833"/>
    </source>
</evidence>
<dbReference type="InterPro" id="IPR051206">
    <property type="entry name" value="NAMLAA_amidase_2"/>
</dbReference>
<comment type="subcellular location">
    <subcellularLocation>
        <location evidence="3">Cytoplasm</location>
    </subcellularLocation>
</comment>
<dbReference type="PANTHER" id="PTHR30417:SF4">
    <property type="entry name" value="1,6-ANHYDRO-N-ACETYLMURAMYL-L-ALANINE AMIDASE AMPD"/>
    <property type="match status" value="1"/>
</dbReference>
<keyword evidence="15" id="KW-1185">Reference proteome</keyword>
<dbReference type="Gene3D" id="3.40.80.10">
    <property type="entry name" value="Peptidoglycan recognition protein-like"/>
    <property type="match status" value="1"/>
</dbReference>
<evidence type="ECO:0000256" key="1">
    <source>
        <dbReference type="ARBA" id="ARBA00001561"/>
    </source>
</evidence>
<keyword evidence="10" id="KW-0961">Cell wall biogenesis/degradation</keyword>
<dbReference type="AlphaFoldDB" id="A0A235EHG2"/>
<dbReference type="InterPro" id="IPR002502">
    <property type="entry name" value="Amidase_domain"/>
</dbReference>
<gene>
    <name evidence="14" type="ORF">CBY09_20790</name>
</gene>
<dbReference type="GO" id="GO:0008745">
    <property type="term" value="F:N-acetylmuramoyl-L-alanine amidase activity"/>
    <property type="evidence" value="ECO:0007669"/>
    <property type="project" value="UniProtKB-EC"/>
</dbReference>
<sequence length="203" mass="22667">MTTWDDAQRAAVWDGGWHRGARRLESPNHGARPVTAQAVDLIVVHSISLPPGEFGTGAVQQLFTNTLDWDAHPYYQGIRGLQVSAHFFIDRLGVPWQFVDCDLRAWHAGQSFYRGRAQCNDDSIGIELEGLEGLGFEPPQYQTLARLCQDIALRYPIAHVAGHEHIAPGRKQDPGPGFDWTALQKTLDWPRHQFPSATQPPAL</sequence>
<dbReference type="Proteomes" id="UP000215441">
    <property type="component" value="Unassembled WGS sequence"/>
</dbReference>
<dbReference type="SMART" id="SM00644">
    <property type="entry name" value="Ami_2"/>
    <property type="match status" value="1"/>
</dbReference>
<evidence type="ECO:0000256" key="10">
    <source>
        <dbReference type="ARBA" id="ARBA00023316"/>
    </source>
</evidence>
<evidence type="ECO:0000256" key="5">
    <source>
        <dbReference type="ARBA" id="ARBA00011901"/>
    </source>
</evidence>
<dbReference type="Pfam" id="PF01510">
    <property type="entry name" value="Amidase_2"/>
    <property type="match status" value="1"/>
</dbReference>
<evidence type="ECO:0000256" key="6">
    <source>
        <dbReference type="ARBA" id="ARBA00022490"/>
    </source>
</evidence>
<name>A0A235EHG2_9BURK</name>
<dbReference type="GO" id="GO:0046872">
    <property type="term" value="F:metal ion binding"/>
    <property type="evidence" value="ECO:0007669"/>
    <property type="project" value="UniProtKB-KW"/>
</dbReference>
<accession>A0A235EHG2</accession>
<dbReference type="GO" id="GO:0071555">
    <property type="term" value="P:cell wall organization"/>
    <property type="evidence" value="ECO:0007669"/>
    <property type="project" value="UniProtKB-KW"/>
</dbReference>
<evidence type="ECO:0000256" key="12">
    <source>
        <dbReference type="ARBA" id="ARBA00042615"/>
    </source>
</evidence>
<dbReference type="InterPro" id="IPR036505">
    <property type="entry name" value="Amidase/PGRP_sf"/>
</dbReference>
<dbReference type="RefSeq" id="WP_094291460.1">
    <property type="nucleotide sequence ID" value="NZ_NOIG01000012.1"/>
</dbReference>
<feature type="domain" description="N-acetylmuramoyl-L-alanine amidase" evidence="13">
    <location>
        <begin position="29"/>
        <end position="175"/>
    </location>
</feature>
<keyword evidence="8" id="KW-0378">Hydrolase</keyword>
<keyword evidence="6" id="KW-0963">Cytoplasm</keyword>
<evidence type="ECO:0000256" key="3">
    <source>
        <dbReference type="ARBA" id="ARBA00004496"/>
    </source>
</evidence>
<dbReference type="EMBL" id="NOIG01000012">
    <property type="protein sequence ID" value="OYD48461.1"/>
    <property type="molecule type" value="Genomic_DNA"/>
</dbReference>
<reference evidence="14 15" key="1">
    <citation type="submission" date="2017-07" db="EMBL/GenBank/DDBJ databases">
        <title>Acidovorax KNDSW TSA 6 genome sequence and assembly.</title>
        <authorList>
            <person name="Mayilraj S."/>
        </authorList>
    </citation>
    <scope>NUCLEOTIDE SEQUENCE [LARGE SCALE GENOMIC DNA]</scope>
    <source>
        <strain evidence="14 15">KNDSW-TSA6</strain>
    </source>
</reference>
<dbReference type="EC" id="3.5.1.28" evidence="5"/>
<dbReference type="GO" id="GO:0009254">
    <property type="term" value="P:peptidoglycan turnover"/>
    <property type="evidence" value="ECO:0007669"/>
    <property type="project" value="TreeGrafter"/>
</dbReference>